<accession>A0AAW8H4F8</accession>
<feature type="domain" description="Phage tail protein C-terminal" evidence="1">
    <location>
        <begin position="279"/>
        <end position="420"/>
    </location>
</feature>
<proteinExistence type="predicted"/>
<dbReference type="Pfam" id="PF25670">
    <property type="entry name" value="Phage_tail_C_2"/>
    <property type="match status" value="1"/>
</dbReference>
<reference evidence="2 3" key="1">
    <citation type="submission" date="2023-08" db="EMBL/GenBank/DDBJ databases">
        <authorList>
            <person name="Dale J."/>
        </authorList>
    </citation>
    <scope>NUCLEOTIDE SEQUENCE [LARGE SCALE GENOMIC DNA]</scope>
    <source>
        <strain evidence="2 3">2023EL-00788</strain>
    </source>
</reference>
<evidence type="ECO:0000259" key="1">
    <source>
        <dbReference type="Pfam" id="PF25670"/>
    </source>
</evidence>
<dbReference type="Proteomes" id="UP001225042">
    <property type="component" value="Unassembled WGS sequence"/>
</dbReference>
<dbReference type="RefSeq" id="WP_306683223.1">
    <property type="nucleotide sequence ID" value="NZ_JAVDKR010000004.1"/>
</dbReference>
<dbReference type="AlphaFoldDB" id="A0AAW8H4F8"/>
<protein>
    <submittedName>
        <fullName evidence="2">Phage tail protein</fullName>
    </submittedName>
</protein>
<evidence type="ECO:0000313" key="2">
    <source>
        <dbReference type="EMBL" id="MDQ2255108.1"/>
    </source>
</evidence>
<name>A0AAW8H4F8_9ENTR</name>
<comment type="caution">
    <text evidence="2">The sequence shown here is derived from an EMBL/GenBank/DDBJ whole genome shotgun (WGS) entry which is preliminary data.</text>
</comment>
<keyword evidence="3" id="KW-1185">Reference proteome</keyword>
<organism evidence="2 3">
    <name type="scientific">Enterobacter soli</name>
    <dbReference type="NCBI Taxonomy" id="885040"/>
    <lineage>
        <taxon>Bacteria</taxon>
        <taxon>Pseudomonadati</taxon>
        <taxon>Pseudomonadota</taxon>
        <taxon>Gammaproteobacteria</taxon>
        <taxon>Enterobacterales</taxon>
        <taxon>Enterobacteriaceae</taxon>
        <taxon>Enterobacter</taxon>
    </lineage>
</organism>
<evidence type="ECO:0000313" key="3">
    <source>
        <dbReference type="Proteomes" id="UP001225042"/>
    </source>
</evidence>
<gene>
    <name evidence="2" type="ORF">RBJ67_02980</name>
</gene>
<dbReference type="EMBL" id="JAVDKS010000001">
    <property type="protein sequence ID" value="MDQ2255108.1"/>
    <property type="molecule type" value="Genomic_DNA"/>
</dbReference>
<sequence>MIYTTGTIAISGNTLTGTGTNFTAAGSLIRNGCTVIALTSPAQVFQITAIGGATSLTVTPAASPAIPAGTKYSILLSDSLSVDGLAQDIAETFTMYQRYMSGFADVMNGATDVTITINGVAVTVPGQKSLAKKGANNDITSLSGLTTALSVGQGGTGAKTAADARTNLGLGSAATADVQTGSSDTTSGRALTVGAFGLGDILTAGPGISTMGAATPSGFYGSYGDGYGELGIADNLTTLVINRGNRPTRIHQSYTNRRTWFSYYSGSAWTYHEAYTTGNTTKASDGTLKAASPVARIVTSQEQNQRTDVAEDGFSWCGCGTANEEAEGVHVSRIDVGVYTLTGSAGLASSGWQLLPPMDPGGMGELGIVEAEDGDNGVLTIRLFKRKYILSDDGEMVKTKGAPIDVPLNSWIDVRLDMPEDSIWKTKVSAASMDNPDSQPE</sequence>
<dbReference type="InterPro" id="IPR058008">
    <property type="entry name" value="Gp26_C"/>
</dbReference>